<name>A0ABS8I4L4_9NOSO</name>
<dbReference type="Proteomes" id="UP001199525">
    <property type="component" value="Unassembled WGS sequence"/>
</dbReference>
<proteinExistence type="predicted"/>
<organism evidence="1 2">
    <name type="scientific">Nostoc favosum CHAB5714</name>
    <dbReference type="NCBI Taxonomy" id="2780399"/>
    <lineage>
        <taxon>Bacteria</taxon>
        <taxon>Bacillati</taxon>
        <taxon>Cyanobacteriota</taxon>
        <taxon>Cyanophyceae</taxon>
        <taxon>Nostocales</taxon>
        <taxon>Nostocaceae</taxon>
        <taxon>Nostoc</taxon>
        <taxon>Nostoc favosum</taxon>
    </lineage>
</organism>
<evidence type="ECO:0000313" key="2">
    <source>
        <dbReference type="Proteomes" id="UP001199525"/>
    </source>
</evidence>
<reference evidence="1 2" key="1">
    <citation type="journal article" date="2021" name="Microorganisms">
        <title>Genome Evolution of Filamentous Cyanobacterium Nostoc Species: From Facultative Symbiosis to Free Living.</title>
        <authorList>
            <person name="Huo D."/>
            <person name="Li H."/>
            <person name="Cai F."/>
            <person name="Guo X."/>
            <person name="Qiao Z."/>
            <person name="Wang W."/>
            <person name="Yu G."/>
            <person name="Li R."/>
        </authorList>
    </citation>
    <scope>NUCLEOTIDE SEQUENCE [LARGE SCALE GENOMIC DNA]</scope>
    <source>
        <strain evidence="1 2">CHAB 5714</strain>
    </source>
</reference>
<dbReference type="EMBL" id="JAIVFQ010000007">
    <property type="protein sequence ID" value="MCC5599138.1"/>
    <property type="molecule type" value="Genomic_DNA"/>
</dbReference>
<comment type="caution">
    <text evidence="1">The sequence shown here is derived from an EMBL/GenBank/DDBJ whole genome shotgun (WGS) entry which is preliminary data.</text>
</comment>
<protein>
    <submittedName>
        <fullName evidence="1">Uncharacterized protein</fullName>
    </submittedName>
</protein>
<keyword evidence="2" id="KW-1185">Reference proteome</keyword>
<evidence type="ECO:0000313" key="1">
    <source>
        <dbReference type="EMBL" id="MCC5599138.1"/>
    </source>
</evidence>
<accession>A0ABS8I4L4</accession>
<dbReference type="RefSeq" id="WP_229484016.1">
    <property type="nucleotide sequence ID" value="NZ_JAIVFQ010000007.1"/>
</dbReference>
<gene>
    <name evidence="1" type="ORF">LC586_07890</name>
</gene>
<sequence length="51" mass="5650">MKFFTAIARRFCTQSAAAGLAAARCGNFQLQLPTSLASWWKLEVGKRCNDL</sequence>